<dbReference type="NCBIfam" id="TIGR04183">
    <property type="entry name" value="Por_Secre_tail"/>
    <property type="match status" value="1"/>
</dbReference>
<reference evidence="4 5" key="1">
    <citation type="journal article" date="2012" name="Front. Microbiol.">
        <title>Complete genome of Ignavibacterium album, a metabolically versatile, flagellated, facultative anaerobe from the phylum Chlorobi.</title>
        <authorList>
            <person name="Liu Z."/>
            <person name="Frigaard N.-U."/>
            <person name="Vogl K."/>
            <person name="Iino T."/>
            <person name="Ohkuma M."/>
            <person name="Overmann J."/>
            <person name="Bryant D.A."/>
        </authorList>
    </citation>
    <scope>NUCLEOTIDE SEQUENCE [LARGE SCALE GENOMIC DNA]</scope>
    <source>
        <strain evidence="5">DSM 19864 / JCM 16511 / NBRC 101810 / Mat9-16</strain>
    </source>
</reference>
<dbReference type="HOGENOM" id="CLU_482151_0_0_10"/>
<evidence type="ECO:0000256" key="1">
    <source>
        <dbReference type="ARBA" id="ARBA00022729"/>
    </source>
</evidence>
<dbReference type="Proteomes" id="UP000007394">
    <property type="component" value="Chromosome"/>
</dbReference>
<dbReference type="PANTHER" id="PTHR46580">
    <property type="entry name" value="SENSOR KINASE-RELATED"/>
    <property type="match status" value="1"/>
</dbReference>
<gene>
    <name evidence="4" type="ordered locus">IALB_1348</name>
</gene>
<dbReference type="SUPFAM" id="SSF69318">
    <property type="entry name" value="Integrin alpha N-terminal domain"/>
    <property type="match status" value="1"/>
</dbReference>
<dbReference type="AlphaFoldDB" id="I0AJA1"/>
<dbReference type="InterPro" id="IPR025965">
    <property type="entry name" value="FlgD/Vpr_Ig-like"/>
</dbReference>
<name>I0AJA1_IGNAJ</name>
<dbReference type="OrthoDB" id="9816120at2"/>
<dbReference type="Pfam" id="PF13860">
    <property type="entry name" value="FlgD_ig"/>
    <property type="match status" value="1"/>
</dbReference>
<dbReference type="KEGG" id="ial:IALB_1348"/>
<accession>I0AJA1</accession>
<sequence length="590" mass="68240">MRLKFVCCLLFVVSGFLFSQNRSETREEKLEQLTKRTDIKVTEVEKDILRLEYPSGKVLYKNIGDYVPINERNITYSPTFDSTIIDLTTIDTSLYYQKYSFWQEVPISNLDFDYLRISDVNNNDKLELYGPRKFFTTPINEVEPVTVYELNNSEIFYEIFQYDTVVHIQNIYDVNRDGKEEVHFTPSILTPNEQRFYSKPTDTSLATNLDFVFNPDLPYQLDDPTLGNFDGDQQTDLVFDKASNVYIFEYNHIINNFDSVYHFQVPDPIDLGIGGYSVGDFDLDGKTDIVFSTVRGKVFVIENEGNNQYNDVWQGSVESNNAYVHTWTNDIDRNGKPEFWVLADAYYNGIGTTRITIFETNGDNSYQAVGRIDLVGIMSFYAGNMQAIDIDNDGTEEIAVCIDDNFIILEFNGRENHHTYEVYYIKQNELITEEEYQIYYGSTMNDLQNNGEYEILISIRHFKELEPNYFRARDVTKIYRTDSTTSINGDEIKPIRLKILQNYPNPFNPSTTVKFELNQMSIVSIKVFNILGKEVTTLLNKELSPGIYTINWEAKDSNGQLLPSGVYLIKLSANNETGNYTRTIKSLLLK</sequence>
<keyword evidence="5" id="KW-1185">Reference proteome</keyword>
<proteinExistence type="predicted"/>
<dbReference type="STRING" id="945713.IALB_1348"/>
<evidence type="ECO:0000259" key="3">
    <source>
        <dbReference type="Pfam" id="PF13860"/>
    </source>
</evidence>
<feature type="signal peptide" evidence="2">
    <location>
        <begin position="1"/>
        <end position="19"/>
    </location>
</feature>
<dbReference type="RefSeq" id="WP_014560213.1">
    <property type="nucleotide sequence ID" value="NC_017464.1"/>
</dbReference>
<dbReference type="PANTHER" id="PTHR46580:SF4">
    <property type="entry name" value="ATP_GTP-BINDING PROTEIN"/>
    <property type="match status" value="1"/>
</dbReference>
<dbReference type="Pfam" id="PF13517">
    <property type="entry name" value="FG-GAP_3"/>
    <property type="match status" value="1"/>
</dbReference>
<evidence type="ECO:0000313" key="4">
    <source>
        <dbReference type="EMBL" id="AFH49058.1"/>
    </source>
</evidence>
<feature type="chain" id="PRO_5003624065" evidence="2">
    <location>
        <begin position="20"/>
        <end position="590"/>
    </location>
</feature>
<dbReference type="eggNOG" id="COG4447">
    <property type="taxonomic scope" value="Bacteria"/>
</dbReference>
<evidence type="ECO:0000313" key="5">
    <source>
        <dbReference type="Proteomes" id="UP000007394"/>
    </source>
</evidence>
<organism evidence="4 5">
    <name type="scientific">Ignavibacterium album (strain DSM 19864 / JCM 16511 / NBRC 101810 / Mat9-16)</name>
    <dbReference type="NCBI Taxonomy" id="945713"/>
    <lineage>
        <taxon>Bacteria</taxon>
        <taxon>Pseudomonadati</taxon>
        <taxon>Ignavibacteriota</taxon>
        <taxon>Ignavibacteria</taxon>
        <taxon>Ignavibacteriales</taxon>
        <taxon>Ignavibacteriaceae</taxon>
        <taxon>Ignavibacterium</taxon>
    </lineage>
</organism>
<feature type="domain" description="FlgD/Vpr Ig-like" evidence="3">
    <location>
        <begin position="513"/>
        <end position="575"/>
    </location>
</feature>
<protein>
    <submittedName>
        <fullName evidence="4">Hemagluttinin repeat-containing protein</fullName>
    </submittedName>
</protein>
<dbReference type="InterPro" id="IPR013517">
    <property type="entry name" value="FG-GAP"/>
</dbReference>
<dbReference type="InterPro" id="IPR028994">
    <property type="entry name" value="Integrin_alpha_N"/>
</dbReference>
<keyword evidence="1 2" id="KW-0732">Signal</keyword>
<dbReference type="Gene3D" id="2.60.40.4070">
    <property type="match status" value="1"/>
</dbReference>
<evidence type="ECO:0000256" key="2">
    <source>
        <dbReference type="SAM" id="SignalP"/>
    </source>
</evidence>
<dbReference type="InterPro" id="IPR026444">
    <property type="entry name" value="Secre_tail"/>
</dbReference>
<dbReference type="Gene3D" id="2.130.10.130">
    <property type="entry name" value="Integrin alpha, N-terminal"/>
    <property type="match status" value="1"/>
</dbReference>
<dbReference type="EMBL" id="CP003418">
    <property type="protein sequence ID" value="AFH49058.1"/>
    <property type="molecule type" value="Genomic_DNA"/>
</dbReference>